<dbReference type="SUPFAM" id="SSF53335">
    <property type="entry name" value="S-adenosyl-L-methionine-dependent methyltransferases"/>
    <property type="match status" value="1"/>
</dbReference>
<dbReference type="GO" id="GO:0031591">
    <property type="term" value="P:wybutosine biosynthetic process"/>
    <property type="evidence" value="ECO:0007669"/>
    <property type="project" value="InterPro"/>
</dbReference>
<name>A0AAN7W5P3_9PEZI</name>
<comment type="pathway">
    <text evidence="2">tRNA modification; wybutosine-tRNA(Phe) biosynthesis.</text>
</comment>
<comment type="similarity">
    <text evidence="2">Belongs to the class I-like SAM-binding methyltransferase superfamily. TRM5/TYW2 family.</text>
</comment>
<dbReference type="PANTHER" id="PTHR23245">
    <property type="entry name" value="TRNA METHYLTRANSFERASE"/>
    <property type="match status" value="1"/>
</dbReference>
<keyword evidence="2" id="KW-0963">Cytoplasm</keyword>
<evidence type="ECO:0000313" key="5">
    <source>
        <dbReference type="Proteomes" id="UP001310594"/>
    </source>
</evidence>
<keyword evidence="2" id="KW-0949">S-adenosyl-L-methionine</keyword>
<comment type="function">
    <text evidence="2">S-adenosyl-L-methionine-dependent transferase that acts as a component of the wybutosine biosynthesis pathway. Wybutosine is a hyper modified guanosine with a tricyclic base found at the 3'-position adjacent to the anticodon of eukaryotic phenylalanine tRNA. Catalyzes the transfer of the alpha-amino-alpha-carboxypropyl (acp) group from S-adenosyl-L-methionine to the C-7 position of 4-demethylwyosine (imG-14) to produce wybutosine-86.</text>
</comment>
<evidence type="ECO:0000259" key="3">
    <source>
        <dbReference type="PROSITE" id="PS51684"/>
    </source>
</evidence>
<dbReference type="GO" id="GO:0005737">
    <property type="term" value="C:cytoplasm"/>
    <property type="evidence" value="ECO:0007669"/>
    <property type="project" value="UniProtKB-SubCell"/>
</dbReference>
<dbReference type="AlphaFoldDB" id="A0AAN7W5P3"/>
<gene>
    <name evidence="4" type="primary">TRM12</name>
    <name evidence="4" type="ORF">LTR97_007910</name>
</gene>
<evidence type="ECO:0000256" key="1">
    <source>
        <dbReference type="ARBA" id="ARBA00049400"/>
    </source>
</evidence>
<comment type="catalytic activity">
    <reaction evidence="1">
        <text>4-demethylwyosine(37) in tRNA(Phe) + S-adenosyl-L-methionine = 4-demethyl-7-[(3S)-3-amino-3-carboxypropyl]wyosine(37) in tRNA(Phe) + S-methyl-5'-thioadenosine + H(+)</text>
        <dbReference type="Rhea" id="RHEA:36355"/>
        <dbReference type="Rhea" id="RHEA-COMP:10164"/>
        <dbReference type="Rhea" id="RHEA-COMP:10378"/>
        <dbReference type="ChEBI" id="CHEBI:15378"/>
        <dbReference type="ChEBI" id="CHEBI:17509"/>
        <dbReference type="ChEBI" id="CHEBI:59789"/>
        <dbReference type="ChEBI" id="CHEBI:64315"/>
        <dbReference type="ChEBI" id="CHEBI:73550"/>
        <dbReference type="EC" id="2.5.1.114"/>
    </reaction>
</comment>
<dbReference type="Proteomes" id="UP001310594">
    <property type="component" value="Unassembled WGS sequence"/>
</dbReference>
<proteinExistence type="inferred from homology"/>
<sequence>MERAIALWRAQHEPCTAQTLSFLKTLQNSYSVYGDMLLLPSTAYATETAHGHRESLGIQPEGLDKLYATIAKHMKITHIATTRPIPLSSQDGQFTRDNVLRSPSGFQPLYGYFGPSACADPPTLEDFNAAYWVTAKQNGIYQTWAPRWTMFSRGNVSEKARLLTLPSVLSAVADDKVRGCAAVDLYAGIGYFTFSYLKAGVSEVLCWDLNPWSTEGLMRGAKANKWKAKRVDDASMAGVAKWCEDDDVRALVFNDDNTRAGVVVEAMRSSLPSIRHVNCGLLPTSKGSWETAVQVLDDNYDGWLHVHENFAVAEIAEKAEEVREEIEQLVAERMLSRYGQESVERRSVKVDHVNRLKSYAPGVMHCVLDIYIPKYAPS</sequence>
<comment type="caution">
    <text evidence="4">The sequence shown here is derived from an EMBL/GenBank/DDBJ whole genome shotgun (WGS) entry which is preliminary data.</text>
</comment>
<dbReference type="Gene3D" id="3.40.50.150">
    <property type="entry name" value="Vaccinia Virus protein VP39"/>
    <property type="match status" value="1"/>
</dbReference>
<feature type="domain" description="SAM-dependent methyltransferase TRM5/TYW2-type" evidence="3">
    <location>
        <begin position="67"/>
        <end position="374"/>
    </location>
</feature>
<evidence type="ECO:0000256" key="2">
    <source>
        <dbReference type="PIRNR" id="PIRNR038972"/>
    </source>
</evidence>
<keyword evidence="4" id="KW-0489">Methyltransferase</keyword>
<dbReference type="InterPro" id="IPR029063">
    <property type="entry name" value="SAM-dependent_MTases_sf"/>
</dbReference>
<dbReference type="GO" id="GO:0102522">
    <property type="term" value="F:tRNA 4-demethylwyosine alpha-amino-alpha-carboxypropyltransferase activity"/>
    <property type="evidence" value="ECO:0007669"/>
    <property type="project" value="UniProtKB-EC"/>
</dbReference>
<dbReference type="GO" id="GO:0030488">
    <property type="term" value="P:tRNA methylation"/>
    <property type="evidence" value="ECO:0007669"/>
    <property type="project" value="TreeGrafter"/>
</dbReference>
<dbReference type="EMBL" id="JAVRQU010000012">
    <property type="protein sequence ID" value="KAK5696607.1"/>
    <property type="molecule type" value="Genomic_DNA"/>
</dbReference>
<dbReference type="GO" id="GO:0008175">
    <property type="term" value="F:tRNA methyltransferase activity"/>
    <property type="evidence" value="ECO:0007669"/>
    <property type="project" value="TreeGrafter"/>
</dbReference>
<dbReference type="InterPro" id="IPR030382">
    <property type="entry name" value="MeTrfase_TRM5/TYW2"/>
</dbReference>
<evidence type="ECO:0000313" key="4">
    <source>
        <dbReference type="EMBL" id="KAK5696607.1"/>
    </source>
</evidence>
<dbReference type="PROSITE" id="PS51684">
    <property type="entry name" value="SAM_MT_TRM5_TYW2"/>
    <property type="match status" value="1"/>
</dbReference>
<comment type="subcellular location">
    <subcellularLocation>
        <location evidence="2">Cytoplasm</location>
    </subcellularLocation>
</comment>
<protein>
    <recommendedName>
        <fullName evidence="2">tRNA wybutosine-synthesizing protein 2</fullName>
        <shortName evidence="2">tRNA-yW-synthesizing protein 2</shortName>
    </recommendedName>
    <alternativeName>
        <fullName evidence="2">tRNA(Phe) (4-demethylwyosine(37)-C(7)) aminocarboxypropyltransferase</fullName>
    </alternativeName>
</protein>
<dbReference type="InterPro" id="IPR026274">
    <property type="entry name" value="tRNA_wybutosine_synth_prot_2"/>
</dbReference>
<dbReference type="GO" id="GO:0008757">
    <property type="term" value="F:S-adenosylmethionine-dependent methyltransferase activity"/>
    <property type="evidence" value="ECO:0007669"/>
    <property type="project" value="InterPro"/>
</dbReference>
<dbReference type="PANTHER" id="PTHR23245:SF25">
    <property type="entry name" value="TRNA WYBUTOSINE-SYNTHESIZING PROTEIN 2 HOMOLOG"/>
    <property type="match status" value="1"/>
</dbReference>
<dbReference type="PIRSF" id="PIRSF038972">
    <property type="entry name" value="Trm12"/>
    <property type="match status" value="1"/>
</dbReference>
<keyword evidence="2 4" id="KW-0808">Transferase</keyword>
<organism evidence="4 5">
    <name type="scientific">Elasticomyces elasticus</name>
    <dbReference type="NCBI Taxonomy" id="574655"/>
    <lineage>
        <taxon>Eukaryota</taxon>
        <taxon>Fungi</taxon>
        <taxon>Dikarya</taxon>
        <taxon>Ascomycota</taxon>
        <taxon>Pezizomycotina</taxon>
        <taxon>Dothideomycetes</taxon>
        <taxon>Dothideomycetidae</taxon>
        <taxon>Mycosphaerellales</taxon>
        <taxon>Teratosphaeriaceae</taxon>
        <taxon>Elasticomyces</taxon>
    </lineage>
</organism>
<reference evidence="4" key="1">
    <citation type="submission" date="2023-08" db="EMBL/GenBank/DDBJ databases">
        <title>Black Yeasts Isolated from many extreme environments.</title>
        <authorList>
            <person name="Coleine C."/>
            <person name="Stajich J.E."/>
            <person name="Selbmann L."/>
        </authorList>
    </citation>
    <scope>NUCLEOTIDE SEQUENCE</scope>
    <source>
        <strain evidence="4">CCFEE 5810</strain>
    </source>
</reference>
<keyword evidence="2" id="KW-0819">tRNA processing</keyword>
<accession>A0AAN7W5P3</accession>